<dbReference type="InterPro" id="IPR002781">
    <property type="entry name" value="TM_pro_TauE-like"/>
</dbReference>
<dbReference type="PANTHER" id="PTHR43701">
    <property type="entry name" value="MEMBRANE TRANSPORTER PROTEIN MJ0441-RELATED"/>
    <property type="match status" value="1"/>
</dbReference>
<dbReference type="AlphaFoldDB" id="A0A8J6YM37"/>
<evidence type="ECO:0000256" key="3">
    <source>
        <dbReference type="ARBA" id="ARBA00022989"/>
    </source>
</evidence>
<dbReference type="PANTHER" id="PTHR43701:SF12">
    <property type="entry name" value="MEMBRANE TRANSPORTER PROTEIN YTNM-RELATED"/>
    <property type="match status" value="1"/>
</dbReference>
<feature type="transmembrane region" description="Helical" evidence="5">
    <location>
        <begin position="272"/>
        <end position="289"/>
    </location>
</feature>
<dbReference type="Proteomes" id="UP000631034">
    <property type="component" value="Unassembled WGS sequence"/>
</dbReference>
<reference evidence="6" key="1">
    <citation type="submission" date="2020-10" db="EMBL/GenBank/DDBJ databases">
        <title>Genome sequence of the unusual species of purple photosynthetic bacteria, Phaeovibrio sulfidiphilus DSM 23193, type strain.</title>
        <authorList>
            <person name="Kyndt J.A."/>
            <person name="Meyer T.E."/>
        </authorList>
    </citation>
    <scope>NUCLEOTIDE SEQUENCE</scope>
    <source>
        <strain evidence="6">DSM 23193</strain>
    </source>
</reference>
<keyword evidence="5" id="KW-1003">Cell membrane</keyword>
<comment type="caution">
    <text evidence="6">The sequence shown here is derived from an EMBL/GenBank/DDBJ whole genome shotgun (WGS) entry which is preliminary data.</text>
</comment>
<dbReference type="GO" id="GO:0005886">
    <property type="term" value="C:plasma membrane"/>
    <property type="evidence" value="ECO:0007669"/>
    <property type="project" value="UniProtKB-SubCell"/>
</dbReference>
<dbReference type="RefSeq" id="WP_192533933.1">
    <property type="nucleotide sequence ID" value="NZ_JACZHT010000002.1"/>
</dbReference>
<keyword evidence="3 5" id="KW-1133">Transmembrane helix</keyword>
<feature type="transmembrane region" description="Helical" evidence="5">
    <location>
        <begin position="171"/>
        <end position="190"/>
    </location>
</feature>
<keyword evidence="2 5" id="KW-0812">Transmembrane</keyword>
<name>A0A8J6YM37_9PROT</name>
<keyword evidence="4 5" id="KW-0472">Membrane</keyword>
<sequence>MQLYLPIAEMAVNVFPVLGMGVFVGYLSGLFGVGGGFLLTPLLILYGVPPAVAVGTQANQIVASSVTGVIAHMRAGNVDVRMGLVLSVGGLFGAALGVWLFSLLRHAGQVDTFISIGYVVFLGSVGGLMFFESLASWFRRARSGGTARSSGPRRRWMHRLPFKMRFRQSKLYISALVPLLVGFVVGAFAAMLGVGGGFLMIPAMIYILGMPTRTVVGTSLLQIIFVTIITAILHAAINHTVDIFLALLLIAGAVVGVNWGARAGTRLRGEQLRVLLALVVLAVCGKLAYDLVATPEILFSLEPAIQ</sequence>
<feature type="transmembrane region" description="Helical" evidence="5">
    <location>
        <begin position="116"/>
        <end position="138"/>
    </location>
</feature>
<comment type="subcellular location">
    <subcellularLocation>
        <location evidence="5">Cell membrane</location>
        <topology evidence="5">Multi-pass membrane protein</topology>
    </subcellularLocation>
    <subcellularLocation>
        <location evidence="1">Membrane</location>
        <topology evidence="1">Multi-pass membrane protein</topology>
    </subcellularLocation>
</comment>
<feature type="transmembrane region" description="Helical" evidence="5">
    <location>
        <begin position="243"/>
        <end position="260"/>
    </location>
</feature>
<evidence type="ECO:0000256" key="1">
    <source>
        <dbReference type="ARBA" id="ARBA00004141"/>
    </source>
</evidence>
<evidence type="ECO:0000256" key="5">
    <source>
        <dbReference type="RuleBase" id="RU363041"/>
    </source>
</evidence>
<evidence type="ECO:0000313" key="6">
    <source>
        <dbReference type="EMBL" id="MBE1236935.1"/>
    </source>
</evidence>
<protein>
    <recommendedName>
        <fullName evidence="5">Probable membrane transporter protein</fullName>
    </recommendedName>
</protein>
<organism evidence="6 7">
    <name type="scientific">Phaeovibrio sulfidiphilus</name>
    <dbReference type="NCBI Taxonomy" id="1220600"/>
    <lineage>
        <taxon>Bacteria</taxon>
        <taxon>Pseudomonadati</taxon>
        <taxon>Pseudomonadota</taxon>
        <taxon>Alphaproteobacteria</taxon>
        <taxon>Rhodospirillales</taxon>
        <taxon>Rhodospirillaceae</taxon>
        <taxon>Phaeovibrio</taxon>
    </lineage>
</organism>
<feature type="transmembrane region" description="Helical" evidence="5">
    <location>
        <begin position="12"/>
        <end position="39"/>
    </location>
</feature>
<dbReference type="InterPro" id="IPR051598">
    <property type="entry name" value="TSUP/Inactive_protease-like"/>
</dbReference>
<keyword evidence="7" id="KW-1185">Reference proteome</keyword>
<proteinExistence type="inferred from homology"/>
<dbReference type="Pfam" id="PF01925">
    <property type="entry name" value="TauE"/>
    <property type="match status" value="1"/>
</dbReference>
<evidence type="ECO:0000313" key="7">
    <source>
        <dbReference type="Proteomes" id="UP000631034"/>
    </source>
</evidence>
<feature type="transmembrane region" description="Helical" evidence="5">
    <location>
        <begin position="83"/>
        <end position="104"/>
    </location>
</feature>
<gene>
    <name evidence="6" type="ORF">IHV25_04645</name>
</gene>
<feature type="transmembrane region" description="Helical" evidence="5">
    <location>
        <begin position="196"/>
        <end position="212"/>
    </location>
</feature>
<feature type="transmembrane region" description="Helical" evidence="5">
    <location>
        <begin position="219"/>
        <end position="237"/>
    </location>
</feature>
<accession>A0A8J6YM37</accession>
<evidence type="ECO:0000256" key="4">
    <source>
        <dbReference type="ARBA" id="ARBA00023136"/>
    </source>
</evidence>
<dbReference type="EMBL" id="JACZHT010000002">
    <property type="protein sequence ID" value="MBE1236935.1"/>
    <property type="molecule type" value="Genomic_DNA"/>
</dbReference>
<feature type="transmembrane region" description="Helical" evidence="5">
    <location>
        <begin position="51"/>
        <end position="71"/>
    </location>
</feature>
<comment type="similarity">
    <text evidence="5">Belongs to the 4-toluene sulfonate uptake permease (TSUP) (TC 2.A.102) family.</text>
</comment>
<evidence type="ECO:0000256" key="2">
    <source>
        <dbReference type="ARBA" id="ARBA00022692"/>
    </source>
</evidence>